<evidence type="ECO:0000313" key="10">
    <source>
        <dbReference type="Proteomes" id="UP000463983"/>
    </source>
</evidence>
<dbReference type="PRINTS" id="PR01703">
    <property type="entry name" value="MNSODISMTASE"/>
</dbReference>
<reference evidence="10" key="1">
    <citation type="journal article" date="2020" name="Microorganisms">
        <title>Complete Genome of a Member of a New Bacterial Lineage in the Microgenomates Group Reveals an Unusual Nucleotide Composition Disparity Between Two Strands of DNA and Limited Metabolic Potential.</title>
        <authorList>
            <person name="Kadnikov V.V."/>
            <person name="Mardanov A.V."/>
            <person name="Beletsky A.V."/>
            <person name="Karnachuk O.V."/>
            <person name="Ravin N.V."/>
        </authorList>
    </citation>
    <scope>NUCLEOTIDE SEQUENCE [LARGE SCALE GENOMIC DNA]</scope>
</reference>
<evidence type="ECO:0000259" key="7">
    <source>
        <dbReference type="Pfam" id="PF00081"/>
    </source>
</evidence>
<dbReference type="PANTHER" id="PTHR43595:SF2">
    <property type="entry name" value="SMALL RIBOSOMAL SUBUNIT PROTEIN MS42"/>
    <property type="match status" value="1"/>
</dbReference>
<evidence type="ECO:0000259" key="8">
    <source>
        <dbReference type="Pfam" id="PF02777"/>
    </source>
</evidence>
<dbReference type="Pfam" id="PF02777">
    <property type="entry name" value="Sod_Fe_C"/>
    <property type="match status" value="1"/>
</dbReference>
<dbReference type="InterPro" id="IPR036324">
    <property type="entry name" value="Mn/Fe_SOD_N_sf"/>
</dbReference>
<dbReference type="InterPro" id="IPR019833">
    <property type="entry name" value="Mn/Fe_SOD_BS"/>
</dbReference>
<comment type="function">
    <text evidence="6">Destroys radicals which are normally produced within the cells and which are toxic to biological systems.</text>
</comment>
<feature type="binding site" evidence="5">
    <location>
        <position position="167"/>
    </location>
    <ligand>
        <name>Mn(2+)</name>
        <dbReference type="ChEBI" id="CHEBI:29035"/>
    </ligand>
</feature>
<protein>
    <recommendedName>
        <fullName evidence="2 6">Superoxide dismutase</fullName>
        <ecNumber evidence="2 6">1.15.1.1</ecNumber>
    </recommendedName>
</protein>
<organism evidence="9 10">
    <name type="scientific">Candidatus Chazhemtobacterium aquaticus</name>
    <dbReference type="NCBI Taxonomy" id="2715735"/>
    <lineage>
        <taxon>Bacteria</taxon>
        <taxon>Candidatus Chazhemtobacteraceae</taxon>
        <taxon>Candidatus Chazhemtobacterium</taxon>
    </lineage>
</organism>
<dbReference type="EMBL" id="CP047901">
    <property type="protein sequence ID" value="QHO63440.1"/>
    <property type="molecule type" value="Genomic_DNA"/>
</dbReference>
<evidence type="ECO:0000256" key="5">
    <source>
        <dbReference type="PIRSR" id="PIRSR000349-1"/>
    </source>
</evidence>
<dbReference type="GO" id="GO:0005737">
    <property type="term" value="C:cytoplasm"/>
    <property type="evidence" value="ECO:0007669"/>
    <property type="project" value="TreeGrafter"/>
</dbReference>
<dbReference type="Pfam" id="PF00081">
    <property type="entry name" value="Sod_Fe_N"/>
    <property type="match status" value="1"/>
</dbReference>
<dbReference type="Gene3D" id="1.10.287.990">
    <property type="entry name" value="Fe,Mn superoxide dismutase (SOD) domain"/>
    <property type="match status" value="1"/>
</dbReference>
<evidence type="ECO:0000256" key="6">
    <source>
        <dbReference type="RuleBase" id="RU000414"/>
    </source>
</evidence>
<keyword evidence="3 5" id="KW-0479">Metal-binding</keyword>
<feature type="binding site" evidence="5">
    <location>
        <position position="81"/>
    </location>
    <ligand>
        <name>Mn(2+)</name>
        <dbReference type="ChEBI" id="CHEBI:29035"/>
    </ligand>
</feature>
<dbReference type="RefSeq" id="WP_161931821.1">
    <property type="nucleotide sequence ID" value="NZ_CP047901.1"/>
</dbReference>
<evidence type="ECO:0000313" key="9">
    <source>
        <dbReference type="EMBL" id="QHO63440.1"/>
    </source>
</evidence>
<evidence type="ECO:0000256" key="4">
    <source>
        <dbReference type="ARBA" id="ARBA00023002"/>
    </source>
</evidence>
<feature type="domain" description="Manganese/iron superoxide dismutase N-terminal" evidence="7">
    <location>
        <begin position="5"/>
        <end position="88"/>
    </location>
</feature>
<dbReference type="Gene3D" id="3.55.40.20">
    <property type="entry name" value="Iron/manganese superoxide dismutase, C-terminal domain"/>
    <property type="match status" value="1"/>
</dbReference>
<keyword evidence="10" id="KW-1185">Reference proteome</keyword>
<gene>
    <name evidence="9" type="ORF">MICH65_0459</name>
</gene>
<dbReference type="AlphaFoldDB" id="A0A857NAP3"/>
<proteinExistence type="inferred from homology"/>
<dbReference type="FunFam" id="1.10.287.990:FF:000001">
    <property type="entry name" value="Superoxide dismutase"/>
    <property type="match status" value="1"/>
</dbReference>
<dbReference type="PROSITE" id="PS00088">
    <property type="entry name" value="SOD_MN"/>
    <property type="match status" value="1"/>
</dbReference>
<evidence type="ECO:0000256" key="3">
    <source>
        <dbReference type="ARBA" id="ARBA00022723"/>
    </source>
</evidence>
<comment type="catalytic activity">
    <reaction evidence="6">
        <text>2 superoxide + 2 H(+) = H2O2 + O2</text>
        <dbReference type="Rhea" id="RHEA:20696"/>
        <dbReference type="ChEBI" id="CHEBI:15378"/>
        <dbReference type="ChEBI" id="CHEBI:15379"/>
        <dbReference type="ChEBI" id="CHEBI:16240"/>
        <dbReference type="ChEBI" id="CHEBI:18421"/>
        <dbReference type="EC" id="1.15.1.1"/>
    </reaction>
</comment>
<comment type="similarity">
    <text evidence="1 6">Belongs to the iron/manganese superoxide dismutase family.</text>
</comment>
<name>A0A857NAP3_9BACT</name>
<dbReference type="InterPro" id="IPR019832">
    <property type="entry name" value="Mn/Fe_SOD_C"/>
</dbReference>
<dbReference type="InterPro" id="IPR019831">
    <property type="entry name" value="Mn/Fe_SOD_N"/>
</dbReference>
<dbReference type="Proteomes" id="UP000463983">
    <property type="component" value="Chromosome"/>
</dbReference>
<accession>A0A857NAP3</accession>
<dbReference type="InterPro" id="IPR036314">
    <property type="entry name" value="SOD_C_sf"/>
</dbReference>
<dbReference type="PANTHER" id="PTHR43595">
    <property type="entry name" value="37S RIBOSOMAL PROTEIN S26, MITOCHONDRIAL"/>
    <property type="match status" value="1"/>
</dbReference>
<dbReference type="GO" id="GO:0046872">
    <property type="term" value="F:metal ion binding"/>
    <property type="evidence" value="ECO:0007669"/>
    <property type="project" value="UniProtKB-KW"/>
</dbReference>
<feature type="binding site" evidence="5">
    <location>
        <position position="27"/>
    </location>
    <ligand>
        <name>Mn(2+)</name>
        <dbReference type="ChEBI" id="CHEBI:29035"/>
    </ligand>
</feature>
<evidence type="ECO:0000256" key="2">
    <source>
        <dbReference type="ARBA" id="ARBA00012682"/>
    </source>
</evidence>
<keyword evidence="4 6" id="KW-0560">Oxidoreductase</keyword>
<sequence>MIQVLPTLKYSYSDLEPYIDARTMELHYTKHHQGYIDKLNAALEGTKYADQPLEQLFTKLDSLPDSLALAVRNHGGGHLNHSLFWSILTPNKQEQLPNLLSSAINSTFTDLDTFKQQFTQAAASHFGSGWAWLVKDNDRLKVITTPNQDSPLIQGLTPILGLDLWEHAYYLKYQNRRVEYIDAFWNIVDWSQVEQNLNNA</sequence>
<dbReference type="GO" id="GO:0004784">
    <property type="term" value="F:superoxide dismutase activity"/>
    <property type="evidence" value="ECO:0007669"/>
    <property type="project" value="UniProtKB-EC"/>
</dbReference>
<feature type="binding site" evidence="5">
    <location>
        <position position="163"/>
    </location>
    <ligand>
        <name>Mn(2+)</name>
        <dbReference type="ChEBI" id="CHEBI:29035"/>
    </ligand>
</feature>
<evidence type="ECO:0000256" key="1">
    <source>
        <dbReference type="ARBA" id="ARBA00008714"/>
    </source>
</evidence>
<dbReference type="SUPFAM" id="SSF54719">
    <property type="entry name" value="Fe,Mn superoxide dismutase (SOD), C-terminal domain"/>
    <property type="match status" value="1"/>
</dbReference>
<feature type="domain" description="Manganese/iron superoxide dismutase C-terminal" evidence="8">
    <location>
        <begin position="100"/>
        <end position="196"/>
    </location>
</feature>
<dbReference type="InterPro" id="IPR001189">
    <property type="entry name" value="Mn/Fe_SOD"/>
</dbReference>
<dbReference type="SUPFAM" id="SSF46609">
    <property type="entry name" value="Fe,Mn superoxide dismutase (SOD), N-terminal domain"/>
    <property type="match status" value="1"/>
</dbReference>
<dbReference type="KEGG" id="caqa:MICH65_0459"/>
<dbReference type="EC" id="1.15.1.1" evidence="2 6"/>
<dbReference type="PIRSF" id="PIRSF000349">
    <property type="entry name" value="SODismutase"/>
    <property type="match status" value="1"/>
</dbReference>
<dbReference type="FunFam" id="3.55.40.20:FF:000001">
    <property type="entry name" value="Superoxide dismutase"/>
    <property type="match status" value="1"/>
</dbReference>